<comment type="cofactor">
    <cofactor evidence="1">
        <name>Fe(2+)</name>
        <dbReference type="ChEBI" id="CHEBI:29033"/>
    </cofactor>
</comment>
<evidence type="ECO:0000259" key="4">
    <source>
        <dbReference type="Pfam" id="PF02668"/>
    </source>
</evidence>
<sequence>MLDRSDVTAQPLREDGRLPLVVRPVRDDLEAGPFLRANRAAIDHLLLQHGAILFRGFSIDSVERFEVVIQALTNEALAYEYRSTPREKLGGATYTASEYPAMHTIPMHCENAYQRDWPTKLLFACARAPRTGGQTPLADMVAVMSRISPDCFDSFRTKGVAYLRNYHDGLDLSWRNVFQTESREEVGAICRRLEIDFEWVDDGERLRTRQLAQGVARHHALDQTIFFNQAHLFHVTSLGRETADALIETFGLEDLPRHACFGDGSEIPSAQLAEIRAAFEAEKVHFDWQQGDVLLVDNMQVAHGREPFTGDRLILASLCDAYSKCR</sequence>
<evidence type="ECO:0000256" key="2">
    <source>
        <dbReference type="ARBA" id="ARBA00023002"/>
    </source>
</evidence>
<dbReference type="PANTHER" id="PTHR10696:SF56">
    <property type="entry name" value="TAUD_TFDA-LIKE DOMAIN-CONTAINING PROTEIN"/>
    <property type="match status" value="1"/>
</dbReference>
<keyword evidence="2" id="KW-0560">Oxidoreductase</keyword>
<dbReference type="RefSeq" id="WP_231318476.1">
    <property type="nucleotide sequence ID" value="NZ_CP088156.1"/>
</dbReference>
<reference evidence="5" key="1">
    <citation type="journal article" date="2024" name="Antonie Van Leeuwenhoek">
        <title>Bradyrhizobium ontarionense sp. nov., a novel bacterial symbiont isolated from Aeschynomene indica (Indian jointvetch), harbours photosynthesis, nitrogen fixation and nitrous oxide (N2O) reductase genes.</title>
        <authorList>
            <person name="Bromfield E.S.P."/>
            <person name="Cloutier S."/>
        </authorList>
    </citation>
    <scope>NUCLEOTIDE SEQUENCE</scope>
    <source>
        <strain evidence="5">A19</strain>
    </source>
</reference>
<gene>
    <name evidence="5" type="ORF">LQG66_25925</name>
</gene>
<evidence type="ECO:0000313" key="5">
    <source>
        <dbReference type="EMBL" id="UFZ02690.1"/>
    </source>
</evidence>
<dbReference type="PANTHER" id="PTHR10696">
    <property type="entry name" value="GAMMA-BUTYROBETAINE HYDROXYLASE-RELATED"/>
    <property type="match status" value="1"/>
</dbReference>
<dbReference type="Gene3D" id="3.60.130.10">
    <property type="entry name" value="Clavaminate synthase-like"/>
    <property type="match status" value="1"/>
</dbReference>
<name>A0ABY3R5V8_9BRAD</name>
<keyword evidence="5" id="KW-0223">Dioxygenase</keyword>
<dbReference type="InterPro" id="IPR042098">
    <property type="entry name" value="TauD-like_sf"/>
</dbReference>
<dbReference type="InterPro" id="IPR003819">
    <property type="entry name" value="TauD/TfdA-like"/>
</dbReference>
<keyword evidence="3" id="KW-0045">Antibiotic biosynthesis</keyword>
<dbReference type="Pfam" id="PF02668">
    <property type="entry name" value="TauD"/>
    <property type="match status" value="1"/>
</dbReference>
<keyword evidence="6" id="KW-1185">Reference proteome</keyword>
<evidence type="ECO:0000256" key="3">
    <source>
        <dbReference type="ARBA" id="ARBA00023194"/>
    </source>
</evidence>
<dbReference type="EMBL" id="CP088156">
    <property type="protein sequence ID" value="UFZ02690.1"/>
    <property type="molecule type" value="Genomic_DNA"/>
</dbReference>
<accession>A0ABY3R5V8</accession>
<feature type="domain" description="TauD/TfdA-like" evidence="4">
    <location>
        <begin position="32"/>
        <end position="314"/>
    </location>
</feature>
<dbReference type="SUPFAM" id="SSF51197">
    <property type="entry name" value="Clavaminate synthase-like"/>
    <property type="match status" value="1"/>
</dbReference>
<organism evidence="5 6">
    <name type="scientific">Bradyrhizobium ontarionense</name>
    <dbReference type="NCBI Taxonomy" id="2898149"/>
    <lineage>
        <taxon>Bacteria</taxon>
        <taxon>Pseudomonadati</taxon>
        <taxon>Pseudomonadota</taxon>
        <taxon>Alphaproteobacteria</taxon>
        <taxon>Hyphomicrobiales</taxon>
        <taxon>Nitrobacteraceae</taxon>
        <taxon>Bradyrhizobium</taxon>
    </lineage>
</organism>
<proteinExistence type="predicted"/>
<dbReference type="GO" id="GO:0051213">
    <property type="term" value="F:dioxygenase activity"/>
    <property type="evidence" value="ECO:0007669"/>
    <property type="project" value="UniProtKB-KW"/>
</dbReference>
<dbReference type="InterPro" id="IPR050411">
    <property type="entry name" value="AlphaKG_dependent_hydroxylases"/>
</dbReference>
<evidence type="ECO:0000256" key="1">
    <source>
        <dbReference type="ARBA" id="ARBA00001954"/>
    </source>
</evidence>
<dbReference type="Proteomes" id="UP001431010">
    <property type="component" value="Chromosome"/>
</dbReference>
<protein>
    <submittedName>
        <fullName evidence="5">TauD/TfdA family dioxygenase</fullName>
    </submittedName>
</protein>
<evidence type="ECO:0000313" key="6">
    <source>
        <dbReference type="Proteomes" id="UP001431010"/>
    </source>
</evidence>